<feature type="domain" description="ABC transmembrane type-1" evidence="11">
    <location>
        <begin position="278"/>
        <end position="488"/>
    </location>
</feature>
<evidence type="ECO:0000256" key="3">
    <source>
        <dbReference type="ARBA" id="ARBA00022475"/>
    </source>
</evidence>
<evidence type="ECO:0000256" key="10">
    <source>
        <dbReference type="SAM" id="MobiDB-lite"/>
    </source>
</evidence>
<dbReference type="CDD" id="cd06261">
    <property type="entry name" value="TM_PBP2"/>
    <property type="match status" value="1"/>
</dbReference>
<feature type="transmembrane region" description="Helical" evidence="9">
    <location>
        <begin position="416"/>
        <end position="440"/>
    </location>
</feature>
<dbReference type="SUPFAM" id="SSF161098">
    <property type="entry name" value="MetI-like"/>
    <property type="match status" value="1"/>
</dbReference>
<keyword evidence="8 9" id="KW-0472">Membrane</keyword>
<feature type="transmembrane region" description="Helical" evidence="9">
    <location>
        <begin position="6"/>
        <end position="28"/>
    </location>
</feature>
<comment type="similarity">
    <text evidence="9">Belongs to the binding-protein-dependent transport system permease family.</text>
</comment>
<evidence type="ECO:0000259" key="11">
    <source>
        <dbReference type="PROSITE" id="PS50928"/>
    </source>
</evidence>
<dbReference type="Pfam" id="PF00528">
    <property type="entry name" value="BPD_transp_1"/>
    <property type="match status" value="1"/>
</dbReference>
<evidence type="ECO:0000256" key="7">
    <source>
        <dbReference type="ARBA" id="ARBA00022989"/>
    </source>
</evidence>
<feature type="transmembrane region" description="Helical" evidence="9">
    <location>
        <begin position="281"/>
        <end position="304"/>
    </location>
</feature>
<sequence length="500" mass="53994">MGFQPVLLWTDALLFLLVGVAVLAALYVRGQAPLRDAWRRVGKRPAGMAAATVLLAFIAVGLLDSLHYRPLLPALATTIAAADPEGAPAPVGTDQTASGEGARQDKGEGTPVAQYSTEVLSLLDALLMPLRLQTEKTYSAPFAWRLYQRETMELEDGRQVRDYPRLVHGAAHLQVPEHERSADVAARVLSAVGQAVLWSVLAFLLLVTMVWRGSGLGWAAVAAAVLGGRTVLAWRAALLTLAVLLLIVALCLQLAPLYHVLGTDKVGQDVLYLALKSVRTALVIGTITTLVMMPFAVALGIAAGYLGGWVDDVVQYLYTVLNAIPGVLLIAAAVLMMQVVIDTNPQWFDTAAERSDARLLALCFILGITSWTGLARLLRGETLKLRELEYVQAARAFGVRTPAILRRHILPNVMHIVMIALVMDFSGLVLAEAVLSYVGIGVDPTTISFGTMINMARAELAREPMVWWSLAAAFVFMFVLVLAANLFADVVRDAFDPRRG</sequence>
<evidence type="ECO:0000313" key="12">
    <source>
        <dbReference type="EMBL" id="MFD1264692.1"/>
    </source>
</evidence>
<name>A0ABW3WF78_9RHOO</name>
<dbReference type="Gene3D" id="1.10.3720.10">
    <property type="entry name" value="MetI-like"/>
    <property type="match status" value="1"/>
</dbReference>
<dbReference type="PANTHER" id="PTHR43386:SF24">
    <property type="entry name" value="OLIGOPEPTIDE TRANSPORT SYSTEM PERMEASE PROTEIN AMID"/>
    <property type="match status" value="1"/>
</dbReference>
<evidence type="ECO:0000256" key="8">
    <source>
        <dbReference type="ARBA" id="ARBA00023136"/>
    </source>
</evidence>
<gene>
    <name evidence="12" type="ORF">ACFQ4M_14005</name>
</gene>
<keyword evidence="7 9" id="KW-1133">Transmembrane helix</keyword>
<feature type="transmembrane region" description="Helical" evidence="9">
    <location>
        <begin position="316"/>
        <end position="339"/>
    </location>
</feature>
<dbReference type="PROSITE" id="PS50928">
    <property type="entry name" value="ABC_TM1"/>
    <property type="match status" value="1"/>
</dbReference>
<evidence type="ECO:0000256" key="6">
    <source>
        <dbReference type="ARBA" id="ARBA00022927"/>
    </source>
</evidence>
<keyword evidence="5" id="KW-0571">Peptide transport</keyword>
<keyword evidence="6" id="KW-0653">Protein transport</keyword>
<comment type="caution">
    <text evidence="12">The sequence shown here is derived from an EMBL/GenBank/DDBJ whole genome shotgun (WGS) entry which is preliminary data.</text>
</comment>
<protein>
    <submittedName>
        <fullName evidence="12">ABC transporter permease</fullName>
    </submittedName>
</protein>
<dbReference type="PANTHER" id="PTHR43386">
    <property type="entry name" value="OLIGOPEPTIDE TRANSPORT SYSTEM PERMEASE PROTEIN APPC"/>
    <property type="match status" value="1"/>
</dbReference>
<feature type="transmembrane region" description="Helical" evidence="9">
    <location>
        <begin position="465"/>
        <end position="488"/>
    </location>
</feature>
<dbReference type="RefSeq" id="WP_277832391.1">
    <property type="nucleotide sequence ID" value="NZ_JARQZE010000004.1"/>
</dbReference>
<accession>A0ABW3WF78</accession>
<keyword evidence="13" id="KW-1185">Reference proteome</keyword>
<dbReference type="InterPro" id="IPR050366">
    <property type="entry name" value="BP-dependent_transpt_permease"/>
</dbReference>
<dbReference type="EMBL" id="JBHTMC010000026">
    <property type="protein sequence ID" value="MFD1264692.1"/>
    <property type="molecule type" value="Genomic_DNA"/>
</dbReference>
<feature type="transmembrane region" description="Helical" evidence="9">
    <location>
        <begin position="196"/>
        <end position="226"/>
    </location>
</feature>
<proteinExistence type="inferred from homology"/>
<dbReference type="InterPro" id="IPR000515">
    <property type="entry name" value="MetI-like"/>
</dbReference>
<dbReference type="Proteomes" id="UP001597158">
    <property type="component" value="Unassembled WGS sequence"/>
</dbReference>
<dbReference type="InterPro" id="IPR035906">
    <property type="entry name" value="MetI-like_sf"/>
</dbReference>
<evidence type="ECO:0000256" key="2">
    <source>
        <dbReference type="ARBA" id="ARBA00022448"/>
    </source>
</evidence>
<evidence type="ECO:0000256" key="4">
    <source>
        <dbReference type="ARBA" id="ARBA00022692"/>
    </source>
</evidence>
<feature type="transmembrane region" description="Helical" evidence="9">
    <location>
        <begin position="238"/>
        <end position="261"/>
    </location>
</feature>
<organism evidence="12 13">
    <name type="scientific">Thauera mechernichensis</name>
    <dbReference type="NCBI Taxonomy" id="82788"/>
    <lineage>
        <taxon>Bacteria</taxon>
        <taxon>Pseudomonadati</taxon>
        <taxon>Pseudomonadota</taxon>
        <taxon>Betaproteobacteria</taxon>
        <taxon>Rhodocyclales</taxon>
        <taxon>Zoogloeaceae</taxon>
        <taxon>Thauera</taxon>
    </lineage>
</organism>
<feature type="region of interest" description="Disordered" evidence="10">
    <location>
        <begin position="86"/>
        <end position="110"/>
    </location>
</feature>
<evidence type="ECO:0000256" key="1">
    <source>
        <dbReference type="ARBA" id="ARBA00004651"/>
    </source>
</evidence>
<feature type="transmembrane region" description="Helical" evidence="9">
    <location>
        <begin position="49"/>
        <end position="68"/>
    </location>
</feature>
<evidence type="ECO:0000313" key="13">
    <source>
        <dbReference type="Proteomes" id="UP001597158"/>
    </source>
</evidence>
<evidence type="ECO:0000256" key="9">
    <source>
        <dbReference type="RuleBase" id="RU363032"/>
    </source>
</evidence>
<evidence type="ECO:0000256" key="5">
    <source>
        <dbReference type="ARBA" id="ARBA00022856"/>
    </source>
</evidence>
<keyword evidence="3" id="KW-1003">Cell membrane</keyword>
<comment type="subcellular location">
    <subcellularLocation>
        <location evidence="1 9">Cell membrane</location>
        <topology evidence="1 9">Multi-pass membrane protein</topology>
    </subcellularLocation>
</comment>
<reference evidence="13" key="1">
    <citation type="journal article" date="2019" name="Int. J. Syst. Evol. Microbiol.">
        <title>The Global Catalogue of Microorganisms (GCM) 10K type strain sequencing project: providing services to taxonomists for standard genome sequencing and annotation.</title>
        <authorList>
            <consortium name="The Broad Institute Genomics Platform"/>
            <consortium name="The Broad Institute Genome Sequencing Center for Infectious Disease"/>
            <person name="Wu L."/>
            <person name="Ma J."/>
        </authorList>
    </citation>
    <scope>NUCLEOTIDE SEQUENCE [LARGE SCALE GENOMIC DNA]</scope>
    <source>
        <strain evidence="13">CCUG 48884</strain>
    </source>
</reference>
<keyword evidence="2 9" id="KW-0813">Transport</keyword>
<keyword evidence="4 9" id="KW-0812">Transmembrane</keyword>